<dbReference type="PANTHER" id="PTHR24413">
    <property type="entry name" value="SPECKLE-TYPE POZ PROTEIN"/>
    <property type="match status" value="1"/>
</dbReference>
<name>A0A8T0EE97_ARGBR</name>
<dbReference type="InterPro" id="IPR011333">
    <property type="entry name" value="SKP1/BTB/POZ_sf"/>
</dbReference>
<comment type="caution">
    <text evidence="2">The sequence shown here is derived from an EMBL/GenBank/DDBJ whole genome shotgun (WGS) entry which is preliminary data.</text>
</comment>
<sequence>MEFDPSKITDGFLLAWNIENFHVCDYCIKSPTFTVLNLEKTEWIMGIDRTYFLSLKRIDTNSEIEILEVDVVVSVVLPNEVNNILLEKESKLKFKKDDIKYLFLFQDKITFEEENLKIYCHLRKSEEINASLVHCSILTRLQSEQRKSVWKIQDFRNLRTQDPKIFILESTGKQIPQIMLTGELSKKSKLFHISLSIPGVDSINIFGQISVLAINGRLHFSTLNIFRFASSDTVLKFSQAIPQAQILQQSETYLMDGDLSIMCDFFISNGEVYHEVRKSYFLPNNHKFIVDSKISNSSKDDENVPDVSNVSTEVTEQHVQGMTNDYALQQPTESQDDDIHYEYLDKKHCDVILTTENEAFPVHKCILCLQSPVFRKMFETDMKEAANKRVDINDLDRNTLNRFLLYLYTNNLHNLHWEIATKLFYAADKYQVTALRAKCSSFLKSNLTMFNVCEVLQLADLHQDEDLSLVCTDFVLQQDASEIFSSEKWKTFTLADEHQDVELKSVCKDFVLQQDTSEIFSSEKWKTFTRLGKRKLVSFSKRQEYSFSTKGLNSKLSELFLDNMIMFSCHIFMPCVKSLISEKCVAQTRVGVERICCPWRIENFSTTHPVVVSLYSSMSKSAHHLECKRLTWIGNNLLTIEIGRKQTESYVLLQVIGKISFLDVEGRMKLSAEDKYSFSSNVDTWKFQIPANKLILMRDCKLQQSNDKLLMLCDFTFFTDVTSEIIEQKNLYETEKRKTDFFSKREPLCPEMRTDKPSLLKEDFKNLYKKRIYSDVLLCSKTQSIPCHKAILCSRSPVFRAMFDNQMWETLNRKVEIPDLDDDTLHRFLLYLYSETLEHMDWMIAKKLLYAANKYEVKSLMNDCSSFLKSHLTTSNVCEALEFADMHQVENLISACEDLVFKHATEVFASSDWKKFSVKKPMLSAKIIQKYFSSKK</sequence>
<evidence type="ECO:0000313" key="3">
    <source>
        <dbReference type="Proteomes" id="UP000807504"/>
    </source>
</evidence>
<organism evidence="2 3">
    <name type="scientific">Argiope bruennichi</name>
    <name type="common">Wasp spider</name>
    <name type="synonym">Aranea bruennichi</name>
    <dbReference type="NCBI Taxonomy" id="94029"/>
    <lineage>
        <taxon>Eukaryota</taxon>
        <taxon>Metazoa</taxon>
        <taxon>Ecdysozoa</taxon>
        <taxon>Arthropoda</taxon>
        <taxon>Chelicerata</taxon>
        <taxon>Arachnida</taxon>
        <taxon>Araneae</taxon>
        <taxon>Araneomorphae</taxon>
        <taxon>Entelegynae</taxon>
        <taxon>Araneoidea</taxon>
        <taxon>Araneidae</taxon>
        <taxon>Argiope</taxon>
    </lineage>
</organism>
<dbReference type="InterPro" id="IPR000210">
    <property type="entry name" value="BTB/POZ_dom"/>
</dbReference>
<reference evidence="2" key="1">
    <citation type="journal article" date="2020" name="bioRxiv">
        <title>Chromosome-level reference genome of the European wasp spider Argiope bruennichi: a resource for studies on range expansion and evolutionary adaptation.</title>
        <authorList>
            <person name="Sheffer M.M."/>
            <person name="Hoppe A."/>
            <person name="Krehenwinkel H."/>
            <person name="Uhl G."/>
            <person name="Kuss A.W."/>
            <person name="Jensen L."/>
            <person name="Jensen C."/>
            <person name="Gillespie R.G."/>
            <person name="Hoff K.J."/>
            <person name="Prost S."/>
        </authorList>
    </citation>
    <scope>NUCLEOTIDE SEQUENCE</scope>
</reference>
<accession>A0A8T0EE97</accession>
<dbReference type="PROSITE" id="PS50097">
    <property type="entry name" value="BTB"/>
    <property type="match status" value="2"/>
</dbReference>
<dbReference type="Pfam" id="PF00651">
    <property type="entry name" value="BTB"/>
    <property type="match status" value="2"/>
</dbReference>
<feature type="domain" description="BTB" evidence="1">
    <location>
        <begin position="774"/>
        <end position="841"/>
    </location>
</feature>
<dbReference type="Gene3D" id="1.25.40.420">
    <property type="match status" value="2"/>
</dbReference>
<protein>
    <submittedName>
        <fullName evidence="2">Speckle-type POZ protein like</fullName>
    </submittedName>
</protein>
<reference evidence="2" key="2">
    <citation type="submission" date="2020-06" db="EMBL/GenBank/DDBJ databases">
        <authorList>
            <person name="Sheffer M."/>
        </authorList>
    </citation>
    <scope>NUCLEOTIDE SEQUENCE</scope>
</reference>
<evidence type="ECO:0000313" key="2">
    <source>
        <dbReference type="EMBL" id="KAF8771047.1"/>
    </source>
</evidence>
<dbReference type="SUPFAM" id="SSF54695">
    <property type="entry name" value="POZ domain"/>
    <property type="match status" value="2"/>
</dbReference>
<dbReference type="EMBL" id="JABXBU010002228">
    <property type="protein sequence ID" value="KAF8771047.1"/>
    <property type="molecule type" value="Genomic_DNA"/>
</dbReference>
<dbReference type="AlphaFoldDB" id="A0A8T0EE97"/>
<dbReference type="CDD" id="cd18186">
    <property type="entry name" value="BTB_POZ_ZBTB_KLHL-like"/>
    <property type="match status" value="1"/>
</dbReference>
<proteinExistence type="predicted"/>
<keyword evidence="3" id="KW-1185">Reference proteome</keyword>
<dbReference type="Proteomes" id="UP000807504">
    <property type="component" value="Unassembled WGS sequence"/>
</dbReference>
<gene>
    <name evidence="2" type="ORF">HNY73_018503</name>
</gene>
<feature type="domain" description="BTB" evidence="1">
    <location>
        <begin position="349"/>
        <end position="412"/>
    </location>
</feature>
<dbReference type="SMART" id="SM00225">
    <property type="entry name" value="BTB"/>
    <property type="match status" value="2"/>
</dbReference>
<dbReference type="Gene3D" id="3.30.710.10">
    <property type="entry name" value="Potassium Channel Kv1.1, Chain A"/>
    <property type="match status" value="2"/>
</dbReference>
<evidence type="ECO:0000259" key="1">
    <source>
        <dbReference type="PROSITE" id="PS50097"/>
    </source>
</evidence>